<dbReference type="RefSeq" id="WP_160795185.1">
    <property type="nucleotide sequence ID" value="NZ_WSSB01000003.1"/>
</dbReference>
<dbReference type="AlphaFoldDB" id="A0A845BM32"/>
<feature type="domain" description="N-acetyltransferase" evidence="3">
    <location>
        <begin position="4"/>
        <end position="164"/>
    </location>
</feature>
<dbReference type="InterPro" id="IPR050832">
    <property type="entry name" value="Bact_Acetyltransf"/>
</dbReference>
<dbReference type="InterPro" id="IPR016181">
    <property type="entry name" value="Acyl_CoA_acyltransferase"/>
</dbReference>
<dbReference type="InterPro" id="IPR000182">
    <property type="entry name" value="GNAT_dom"/>
</dbReference>
<protein>
    <submittedName>
        <fullName evidence="4">GNAT family N-acetyltransferase</fullName>
    </submittedName>
</protein>
<evidence type="ECO:0000313" key="5">
    <source>
        <dbReference type="Proteomes" id="UP000467214"/>
    </source>
</evidence>
<evidence type="ECO:0000256" key="1">
    <source>
        <dbReference type="ARBA" id="ARBA00022679"/>
    </source>
</evidence>
<dbReference type="Gene3D" id="3.40.630.30">
    <property type="match status" value="1"/>
</dbReference>
<dbReference type="SUPFAM" id="SSF55729">
    <property type="entry name" value="Acyl-CoA N-acyltransferases (Nat)"/>
    <property type="match status" value="1"/>
</dbReference>
<reference evidence="4 5" key="1">
    <citation type="submission" date="2019-12" db="EMBL/GenBank/DDBJ databases">
        <title>Neisseriaceae gen. nov. sp. Genome sequencing and assembly.</title>
        <authorList>
            <person name="Liu Z."/>
            <person name="Li A."/>
        </authorList>
    </citation>
    <scope>NUCLEOTIDE SEQUENCE [LARGE SCALE GENOMIC DNA]</scope>
    <source>
        <strain evidence="4 5">B2N2-7</strain>
    </source>
</reference>
<dbReference type="GO" id="GO:0016747">
    <property type="term" value="F:acyltransferase activity, transferring groups other than amino-acyl groups"/>
    <property type="evidence" value="ECO:0007669"/>
    <property type="project" value="InterPro"/>
</dbReference>
<dbReference type="Pfam" id="PF00583">
    <property type="entry name" value="Acetyltransf_1"/>
    <property type="match status" value="1"/>
</dbReference>
<gene>
    <name evidence="4" type="ORF">GQF02_04630</name>
</gene>
<dbReference type="PANTHER" id="PTHR43877">
    <property type="entry name" value="AMINOALKYLPHOSPHONATE N-ACETYLTRANSFERASE-RELATED-RELATED"/>
    <property type="match status" value="1"/>
</dbReference>
<keyword evidence="5" id="KW-1185">Reference proteome</keyword>
<accession>A0A845BM32</accession>
<sequence length="164" mass="18486">MSAISIRRAQPEDAAPLHAIYSEEAVYAETLQLPYPSIALWEQRLNTDDAHHYRLLAERAGEVLGFISLNLDAQPRRSHSASIGITVRRSAQDTGVGSALLAAAIDLAENWLRISRIELTVYADNTRALALYEKFGFETEGRARDYAFRRGVYIDAFFMARVRR</sequence>
<evidence type="ECO:0000259" key="3">
    <source>
        <dbReference type="PROSITE" id="PS51186"/>
    </source>
</evidence>
<evidence type="ECO:0000256" key="2">
    <source>
        <dbReference type="ARBA" id="ARBA00023315"/>
    </source>
</evidence>
<dbReference type="PROSITE" id="PS51186">
    <property type="entry name" value="GNAT"/>
    <property type="match status" value="1"/>
</dbReference>
<organism evidence="4 5">
    <name type="scientific">Craterilacuibacter sinensis</name>
    <dbReference type="NCBI Taxonomy" id="2686017"/>
    <lineage>
        <taxon>Bacteria</taxon>
        <taxon>Pseudomonadati</taxon>
        <taxon>Pseudomonadota</taxon>
        <taxon>Betaproteobacteria</taxon>
        <taxon>Neisseriales</taxon>
        <taxon>Neisseriaceae</taxon>
        <taxon>Craterilacuibacter</taxon>
    </lineage>
</organism>
<name>A0A845BM32_9NEIS</name>
<keyword evidence="1 4" id="KW-0808">Transferase</keyword>
<evidence type="ECO:0000313" key="4">
    <source>
        <dbReference type="EMBL" id="MXR36258.1"/>
    </source>
</evidence>
<dbReference type="Proteomes" id="UP000467214">
    <property type="component" value="Unassembled WGS sequence"/>
</dbReference>
<keyword evidence="2" id="KW-0012">Acyltransferase</keyword>
<comment type="caution">
    <text evidence="4">The sequence shown here is derived from an EMBL/GenBank/DDBJ whole genome shotgun (WGS) entry which is preliminary data.</text>
</comment>
<dbReference type="EMBL" id="WSSB01000003">
    <property type="protein sequence ID" value="MXR36258.1"/>
    <property type="molecule type" value="Genomic_DNA"/>
</dbReference>
<proteinExistence type="predicted"/>